<proteinExistence type="predicted"/>
<organism evidence="1 2">
    <name type="scientific">Capsulimonas corticalis</name>
    <dbReference type="NCBI Taxonomy" id="2219043"/>
    <lineage>
        <taxon>Bacteria</taxon>
        <taxon>Bacillati</taxon>
        <taxon>Armatimonadota</taxon>
        <taxon>Armatimonadia</taxon>
        <taxon>Capsulimonadales</taxon>
        <taxon>Capsulimonadaceae</taxon>
        <taxon>Capsulimonas</taxon>
    </lineage>
</organism>
<sequence length="63" mass="7053">MVIAEMYEKFHITPKDDDRLSCEATGQDVLVFRAMTLKEYIAAGQCHKLEWLFVGGTGGAQEC</sequence>
<dbReference type="AlphaFoldDB" id="A0A402CW27"/>
<dbReference type="Proteomes" id="UP000287394">
    <property type="component" value="Chromosome"/>
</dbReference>
<name>A0A402CW27_9BACT</name>
<evidence type="ECO:0000313" key="2">
    <source>
        <dbReference type="Proteomes" id="UP000287394"/>
    </source>
</evidence>
<accession>A0A402CW27</accession>
<keyword evidence="2" id="KW-1185">Reference proteome</keyword>
<dbReference type="EMBL" id="AP025739">
    <property type="protein sequence ID" value="BDI34042.1"/>
    <property type="molecule type" value="Genomic_DNA"/>
</dbReference>
<dbReference type="KEGG" id="ccot:CCAX7_60930"/>
<evidence type="ECO:0000313" key="1">
    <source>
        <dbReference type="EMBL" id="BDI34042.1"/>
    </source>
</evidence>
<gene>
    <name evidence="1" type="ORF">CCAX7_60930</name>
</gene>
<reference evidence="1 2" key="1">
    <citation type="journal article" date="2019" name="Int. J. Syst. Evol. Microbiol.">
        <title>Capsulimonas corticalis gen. nov., sp. nov., an aerobic capsulated bacterium, of a novel bacterial order, Capsulimonadales ord. nov., of the class Armatimonadia of the phylum Armatimonadetes.</title>
        <authorList>
            <person name="Li J."/>
            <person name="Kudo C."/>
            <person name="Tonouchi A."/>
        </authorList>
    </citation>
    <scope>NUCLEOTIDE SEQUENCE [LARGE SCALE GENOMIC DNA]</scope>
    <source>
        <strain evidence="1 2">AX-7</strain>
    </source>
</reference>
<protein>
    <submittedName>
        <fullName evidence="1">Uncharacterized protein</fullName>
    </submittedName>
</protein>